<evidence type="ECO:0000313" key="2">
    <source>
        <dbReference type="EMBL" id="ONK71352.1"/>
    </source>
</evidence>
<dbReference type="AlphaFoldDB" id="A0A5P1EZH7"/>
<feature type="compositionally biased region" description="Low complexity" evidence="1">
    <location>
        <begin position="1"/>
        <end position="23"/>
    </location>
</feature>
<keyword evidence="3" id="KW-1185">Reference proteome</keyword>
<reference evidence="3" key="1">
    <citation type="journal article" date="2017" name="Nat. Commun.">
        <title>The asparagus genome sheds light on the origin and evolution of a young Y chromosome.</title>
        <authorList>
            <person name="Harkess A."/>
            <person name="Zhou J."/>
            <person name="Xu C."/>
            <person name="Bowers J.E."/>
            <person name="Van der Hulst R."/>
            <person name="Ayyampalayam S."/>
            <person name="Mercati F."/>
            <person name="Riccardi P."/>
            <person name="McKain M.R."/>
            <person name="Kakrana A."/>
            <person name="Tang H."/>
            <person name="Ray J."/>
            <person name="Groenendijk J."/>
            <person name="Arikit S."/>
            <person name="Mathioni S.M."/>
            <person name="Nakano M."/>
            <person name="Shan H."/>
            <person name="Telgmann-Rauber A."/>
            <person name="Kanno A."/>
            <person name="Yue Z."/>
            <person name="Chen H."/>
            <person name="Li W."/>
            <person name="Chen Y."/>
            <person name="Xu X."/>
            <person name="Zhang Y."/>
            <person name="Luo S."/>
            <person name="Chen H."/>
            <person name="Gao J."/>
            <person name="Mao Z."/>
            <person name="Pires J.C."/>
            <person name="Luo M."/>
            <person name="Kudrna D."/>
            <person name="Wing R.A."/>
            <person name="Meyers B.C."/>
            <person name="Yi K."/>
            <person name="Kong H."/>
            <person name="Lavrijsen P."/>
            <person name="Sunseri F."/>
            <person name="Falavigna A."/>
            <person name="Ye Y."/>
            <person name="Leebens-Mack J.H."/>
            <person name="Chen G."/>
        </authorList>
    </citation>
    <scope>NUCLEOTIDE SEQUENCE [LARGE SCALE GENOMIC DNA]</scope>
    <source>
        <strain evidence="3">cv. DH0086</strain>
    </source>
</reference>
<dbReference type="PANTHER" id="PTHR26312">
    <property type="entry name" value="TETRATRICOPEPTIDE REPEAT PROTEIN 5"/>
    <property type="match status" value="1"/>
</dbReference>
<dbReference type="SUPFAM" id="SSF48452">
    <property type="entry name" value="TPR-like"/>
    <property type="match status" value="1"/>
</dbReference>
<accession>A0A5P1EZH7</accession>
<sequence>MLLRSSSTPILGTLLSSSSSNESPNHHHHGPLDKATSLPSSSFSHPPKPSFSFHSSPNQDPSTLGFRRAQSDGNLHSLLSSDHKSNPALDTIPSFSMYSSIGQEECCDEEEEEEDQFDEEGASAGFSFVGQSQNLNLVGDSRDNVGSSSALPLFLARGLGIDRLGSGLLSAGGGGGGRGNGSVSNGYGGGGSDIEVYYKRMVDENPRGGGGRGNGSVSNGYGGGGSDIEVYYKRMVDENPSNALFLSNYAQFLYQTKGDAQRAEEYYSRAILAEPGDGEILSQYAKLVWELHRDIERASSYFEQAVRASPSDSHVLGAYASFLWETEDNGGDGEDVDSQEYLGAPVLREVLA</sequence>
<evidence type="ECO:0000256" key="1">
    <source>
        <dbReference type="SAM" id="MobiDB-lite"/>
    </source>
</evidence>
<dbReference type="EMBL" id="CM007384">
    <property type="protein sequence ID" value="ONK71352.1"/>
    <property type="molecule type" value="Genomic_DNA"/>
</dbReference>
<feature type="compositionally biased region" description="Low complexity" evidence="1">
    <location>
        <begin position="37"/>
        <end position="57"/>
    </location>
</feature>
<dbReference type="GO" id="GO:0006396">
    <property type="term" value="P:RNA processing"/>
    <property type="evidence" value="ECO:0007669"/>
    <property type="project" value="InterPro"/>
</dbReference>
<dbReference type="OMA" id="WDTDDGD"/>
<protein>
    <submittedName>
        <fullName evidence="2">Uncharacterized protein</fullName>
    </submittedName>
</protein>
<dbReference type="InterPro" id="IPR011990">
    <property type="entry name" value="TPR-like_helical_dom_sf"/>
</dbReference>
<organism evidence="2 3">
    <name type="scientific">Asparagus officinalis</name>
    <name type="common">Garden asparagus</name>
    <dbReference type="NCBI Taxonomy" id="4686"/>
    <lineage>
        <taxon>Eukaryota</taxon>
        <taxon>Viridiplantae</taxon>
        <taxon>Streptophyta</taxon>
        <taxon>Embryophyta</taxon>
        <taxon>Tracheophyta</taxon>
        <taxon>Spermatophyta</taxon>
        <taxon>Magnoliopsida</taxon>
        <taxon>Liliopsida</taxon>
        <taxon>Asparagales</taxon>
        <taxon>Asparagaceae</taxon>
        <taxon>Asparagoideae</taxon>
        <taxon>Asparagus</taxon>
    </lineage>
</organism>
<dbReference type="Proteomes" id="UP000243459">
    <property type="component" value="Chromosome 4"/>
</dbReference>
<feature type="region of interest" description="Disordered" evidence="1">
    <location>
        <begin position="75"/>
        <end position="94"/>
    </location>
</feature>
<dbReference type="SMART" id="SM00386">
    <property type="entry name" value="HAT"/>
    <property type="match status" value="2"/>
</dbReference>
<dbReference type="PANTHER" id="PTHR26312:SF221">
    <property type="entry name" value="OS04G0510600 PROTEIN"/>
    <property type="match status" value="1"/>
</dbReference>
<dbReference type="InterPro" id="IPR003107">
    <property type="entry name" value="HAT"/>
</dbReference>
<evidence type="ECO:0000313" key="3">
    <source>
        <dbReference type="Proteomes" id="UP000243459"/>
    </source>
</evidence>
<dbReference type="Gramene" id="ONK71352">
    <property type="protein sequence ID" value="ONK71352"/>
    <property type="gene ID" value="A4U43_C04F7620"/>
</dbReference>
<name>A0A5P1EZH7_ASPOF</name>
<gene>
    <name evidence="2" type="ORF">A4U43_C04F7620</name>
</gene>
<feature type="region of interest" description="Disordered" evidence="1">
    <location>
        <begin position="1"/>
        <end position="69"/>
    </location>
</feature>
<dbReference type="Gene3D" id="1.25.40.10">
    <property type="entry name" value="Tetratricopeptide repeat domain"/>
    <property type="match status" value="1"/>
</dbReference>
<proteinExistence type="predicted"/>